<name>A0A7C3PET7_9CYAN</name>
<gene>
    <name evidence="1" type="ORF">ENR64_12190</name>
</gene>
<proteinExistence type="predicted"/>
<evidence type="ECO:0000313" key="1">
    <source>
        <dbReference type="EMBL" id="HFM98493.1"/>
    </source>
</evidence>
<dbReference type="EMBL" id="DSRU01000173">
    <property type="protein sequence ID" value="HFM98493.1"/>
    <property type="molecule type" value="Genomic_DNA"/>
</dbReference>
<protein>
    <submittedName>
        <fullName evidence="1">Sigma-70 family RNA polymerase sigma factor</fullName>
    </submittedName>
</protein>
<dbReference type="AlphaFoldDB" id="A0A7C3PET7"/>
<organism evidence="1">
    <name type="scientific">Oscillatoriales cyanobacterium SpSt-418</name>
    <dbReference type="NCBI Taxonomy" id="2282169"/>
    <lineage>
        <taxon>Bacteria</taxon>
        <taxon>Bacillati</taxon>
        <taxon>Cyanobacteriota</taxon>
        <taxon>Cyanophyceae</taxon>
        <taxon>Oscillatoriophycideae</taxon>
        <taxon>Oscillatoriales</taxon>
    </lineage>
</organism>
<accession>A0A7C3PET7</accession>
<sequence>MTDLQELRRLVIQACQHPVGSPLRQRYLTQVIRLVSPNLWREPSPYYADALQQTWVYFCQNICDRGTGERYNPDRSSVVTWLNYYLKRRLQDFHIYAQQQQQRYVSPRPGRSGEVSDTFDPLDQVAAEPDVPPILERVWAWAQADATGELCQTHIEGRPDVSCQVLILRRLPPETSWKDLSTEFGLPIPTLSSFYQRKCLPRLRKFGESEGYV</sequence>
<reference evidence="1" key="1">
    <citation type="journal article" date="2020" name="mSystems">
        <title>Genome- and Community-Level Interaction Insights into Carbon Utilization and Element Cycling Functions of Hydrothermarchaeota in Hydrothermal Sediment.</title>
        <authorList>
            <person name="Zhou Z."/>
            <person name="Liu Y."/>
            <person name="Xu W."/>
            <person name="Pan J."/>
            <person name="Luo Z.H."/>
            <person name="Li M."/>
        </authorList>
    </citation>
    <scope>NUCLEOTIDE SEQUENCE [LARGE SCALE GENOMIC DNA]</scope>
    <source>
        <strain evidence="1">SpSt-418</strain>
    </source>
</reference>
<comment type="caution">
    <text evidence="1">The sequence shown here is derived from an EMBL/GenBank/DDBJ whole genome shotgun (WGS) entry which is preliminary data.</text>
</comment>